<organism evidence="1 2">
    <name type="scientific">Azomonas macrocytogenes</name>
    <name type="common">Azotobacter macrocytogenes</name>
    <dbReference type="NCBI Taxonomy" id="69962"/>
    <lineage>
        <taxon>Bacteria</taxon>
        <taxon>Pseudomonadati</taxon>
        <taxon>Pseudomonadota</taxon>
        <taxon>Gammaproteobacteria</taxon>
        <taxon>Pseudomonadales</taxon>
        <taxon>Pseudomonadaceae</taxon>
        <taxon>Azomonas</taxon>
    </lineage>
</organism>
<dbReference type="RefSeq" id="WP_183165739.1">
    <property type="nucleotide sequence ID" value="NZ_JACHXI010000004.1"/>
</dbReference>
<comment type="caution">
    <text evidence="1">The sequence shown here is derived from an EMBL/GenBank/DDBJ whole genome shotgun (WGS) entry which is preliminary data.</text>
</comment>
<proteinExistence type="predicted"/>
<evidence type="ECO:0000313" key="2">
    <source>
        <dbReference type="Proteomes" id="UP000549250"/>
    </source>
</evidence>
<dbReference type="EMBL" id="JACHXI010000004">
    <property type="protein sequence ID" value="MBB3102759.1"/>
    <property type="molecule type" value="Genomic_DNA"/>
</dbReference>
<reference evidence="1 2" key="1">
    <citation type="submission" date="2020-08" db="EMBL/GenBank/DDBJ databases">
        <title>Genomic Encyclopedia of Type Strains, Phase III (KMG-III): the genomes of soil and plant-associated and newly described type strains.</title>
        <authorList>
            <person name="Whitman W."/>
        </authorList>
    </citation>
    <scope>NUCLEOTIDE SEQUENCE [LARGE SCALE GENOMIC DNA]</scope>
    <source>
        <strain evidence="1 2">CECT 4462</strain>
    </source>
</reference>
<gene>
    <name evidence="1" type="ORF">FHR87_001147</name>
</gene>
<dbReference type="AlphaFoldDB" id="A0A839T1A6"/>
<evidence type="ECO:0000313" key="1">
    <source>
        <dbReference type="EMBL" id="MBB3102759.1"/>
    </source>
</evidence>
<keyword evidence="2" id="KW-1185">Reference proteome</keyword>
<accession>A0A839T1A6</accession>
<sequence>MPEERTLNRKIMTAAINWITRFWRCTQDDQRRSAAANALKRQGQAPRLYLVAAGEKDAESRPAFDESALAGYSITSAKGEATAEKLYPGPGKGPHLRLIVSND</sequence>
<protein>
    <submittedName>
        <fullName evidence="1">Uncharacterized protein</fullName>
    </submittedName>
</protein>
<name>A0A839T1A6_AZOMA</name>
<dbReference type="Proteomes" id="UP000549250">
    <property type="component" value="Unassembled WGS sequence"/>
</dbReference>